<evidence type="ECO:0000256" key="1">
    <source>
        <dbReference type="ARBA" id="ARBA00022801"/>
    </source>
</evidence>
<comment type="caution">
    <text evidence="3">The sequence shown here is derived from an EMBL/GenBank/DDBJ whole genome shotgun (WGS) entry which is preliminary data.</text>
</comment>
<accession>A0ABV7WDY7</accession>
<dbReference type="PRINTS" id="PR00412">
    <property type="entry name" value="EPOXHYDRLASE"/>
</dbReference>
<name>A0ABV7WDY7_9MICO</name>
<dbReference type="InterPro" id="IPR000639">
    <property type="entry name" value="Epox_hydrolase-like"/>
</dbReference>
<dbReference type="Gene3D" id="3.40.50.1820">
    <property type="entry name" value="alpha/beta hydrolase"/>
    <property type="match status" value="1"/>
</dbReference>
<protein>
    <submittedName>
        <fullName evidence="3">Alpha/beta fold hydrolase</fullName>
    </submittedName>
</protein>
<dbReference type="EMBL" id="JBHRWW010000003">
    <property type="protein sequence ID" value="MFC3687945.1"/>
    <property type="molecule type" value="Genomic_DNA"/>
</dbReference>
<dbReference type="PANTHER" id="PTHR43798">
    <property type="entry name" value="MONOACYLGLYCEROL LIPASE"/>
    <property type="match status" value="1"/>
</dbReference>
<keyword evidence="4" id="KW-1185">Reference proteome</keyword>
<sequence length="282" mass="28386">MAAGRTVLVRGSAVQVLDVGSGPAVLLLHGSGPGTTGAGSWGATAEALAGSCRLVAPDLAGFGGTPLPPGSRGGRRTWTEQASGLVDALGLDRYVVVGHSMGAAVALSLAVARPSQVAGVVAVSAMGAPGAPLSPDLEAVWAAPPGRDGARDMLSRLLLDPALVGEQAVTARAAAMEAGEAAFEGLFPPPRQRWVDDLALAPAELAGVRAPVLLVHGAQDTVTPLATSVPALLASLPDARLHVLDRCGHAPAVEHPDAFRALLADFLGVEAPPDRRQDGRPS</sequence>
<dbReference type="PANTHER" id="PTHR43798:SF31">
    <property type="entry name" value="AB HYDROLASE SUPERFAMILY PROTEIN YCLE"/>
    <property type="match status" value="1"/>
</dbReference>
<evidence type="ECO:0000313" key="4">
    <source>
        <dbReference type="Proteomes" id="UP001595685"/>
    </source>
</evidence>
<dbReference type="SUPFAM" id="SSF53474">
    <property type="entry name" value="alpha/beta-Hydrolases"/>
    <property type="match status" value="1"/>
</dbReference>
<gene>
    <name evidence="3" type="ORF">ACFOLH_06275</name>
</gene>
<evidence type="ECO:0000259" key="2">
    <source>
        <dbReference type="Pfam" id="PF12697"/>
    </source>
</evidence>
<reference evidence="4" key="1">
    <citation type="journal article" date="2019" name="Int. J. Syst. Evol. Microbiol.">
        <title>The Global Catalogue of Microorganisms (GCM) 10K type strain sequencing project: providing services to taxonomists for standard genome sequencing and annotation.</title>
        <authorList>
            <consortium name="The Broad Institute Genomics Platform"/>
            <consortium name="The Broad Institute Genome Sequencing Center for Infectious Disease"/>
            <person name="Wu L."/>
            <person name="Ma J."/>
        </authorList>
    </citation>
    <scope>NUCLEOTIDE SEQUENCE [LARGE SCALE GENOMIC DNA]</scope>
    <source>
        <strain evidence="4">NCAIM B.02333</strain>
    </source>
</reference>
<feature type="domain" description="AB hydrolase-1" evidence="2">
    <location>
        <begin position="25"/>
        <end position="261"/>
    </location>
</feature>
<dbReference type="RefSeq" id="WP_340292462.1">
    <property type="nucleotide sequence ID" value="NZ_JBBEOI010000072.1"/>
</dbReference>
<dbReference type="GO" id="GO:0016787">
    <property type="term" value="F:hydrolase activity"/>
    <property type="evidence" value="ECO:0007669"/>
    <property type="project" value="UniProtKB-KW"/>
</dbReference>
<keyword evidence="1 3" id="KW-0378">Hydrolase</keyword>
<dbReference type="InterPro" id="IPR050266">
    <property type="entry name" value="AB_hydrolase_sf"/>
</dbReference>
<evidence type="ECO:0000313" key="3">
    <source>
        <dbReference type="EMBL" id="MFC3687945.1"/>
    </source>
</evidence>
<dbReference type="InterPro" id="IPR029058">
    <property type="entry name" value="AB_hydrolase_fold"/>
</dbReference>
<proteinExistence type="predicted"/>
<dbReference type="PRINTS" id="PR00111">
    <property type="entry name" value="ABHYDROLASE"/>
</dbReference>
<dbReference type="Proteomes" id="UP001595685">
    <property type="component" value="Unassembled WGS sequence"/>
</dbReference>
<organism evidence="3 4">
    <name type="scientific">Aquipuribacter hungaricus</name>
    <dbReference type="NCBI Taxonomy" id="545624"/>
    <lineage>
        <taxon>Bacteria</taxon>
        <taxon>Bacillati</taxon>
        <taxon>Actinomycetota</taxon>
        <taxon>Actinomycetes</taxon>
        <taxon>Micrococcales</taxon>
        <taxon>Intrasporangiaceae</taxon>
        <taxon>Aquipuribacter</taxon>
    </lineage>
</organism>
<dbReference type="InterPro" id="IPR000073">
    <property type="entry name" value="AB_hydrolase_1"/>
</dbReference>
<dbReference type="Pfam" id="PF12697">
    <property type="entry name" value="Abhydrolase_6"/>
    <property type="match status" value="1"/>
</dbReference>